<sequence length="175" mass="18952">MRIVDASPSDIDRLADLAARTFPLACPPGSDESDIAAAIDAMLSPERFAEYVKDPHKVVRIAVDDDSFVGYAMFVSAAPTDPDVTAALTVVPSVEVSKLYVDPDAHGSGVAAALMNSGAKLTRELGRRAMWLGVNDQNIRARRFYEKSGFVVMGPKTFTLGTEVENDFVMQRLLD</sequence>
<dbReference type="EMBL" id="BMCU01000002">
    <property type="protein sequence ID" value="GGG08748.1"/>
    <property type="molecule type" value="Genomic_DNA"/>
</dbReference>
<dbReference type="PANTHER" id="PTHR43877:SF2">
    <property type="entry name" value="AMINOALKYLPHOSPHONATE N-ACETYLTRANSFERASE-RELATED"/>
    <property type="match status" value="1"/>
</dbReference>
<evidence type="ECO:0000313" key="4">
    <source>
        <dbReference type="EMBL" id="GGG08748.1"/>
    </source>
</evidence>
<dbReference type="CDD" id="cd04301">
    <property type="entry name" value="NAT_SF"/>
    <property type="match status" value="1"/>
</dbReference>
<dbReference type="PANTHER" id="PTHR43877">
    <property type="entry name" value="AMINOALKYLPHOSPHONATE N-ACETYLTRANSFERASE-RELATED-RELATED"/>
    <property type="match status" value="1"/>
</dbReference>
<dbReference type="InterPro" id="IPR000182">
    <property type="entry name" value="GNAT_dom"/>
</dbReference>
<dbReference type="SUPFAM" id="SSF55729">
    <property type="entry name" value="Acyl-CoA N-acyltransferases (Nat)"/>
    <property type="match status" value="1"/>
</dbReference>
<keyword evidence="1" id="KW-0808">Transferase</keyword>
<dbReference type="RefSeq" id="WP_188544953.1">
    <property type="nucleotide sequence ID" value="NZ_BMCU01000002.1"/>
</dbReference>
<dbReference type="PROSITE" id="PS51186">
    <property type="entry name" value="GNAT"/>
    <property type="match status" value="1"/>
</dbReference>
<evidence type="ECO:0000256" key="2">
    <source>
        <dbReference type="ARBA" id="ARBA00023315"/>
    </source>
</evidence>
<reference evidence="4" key="1">
    <citation type="journal article" date="2014" name="Int. J. Syst. Evol. Microbiol.">
        <title>Complete genome sequence of Corynebacterium casei LMG S-19264T (=DSM 44701T), isolated from a smear-ripened cheese.</title>
        <authorList>
            <consortium name="US DOE Joint Genome Institute (JGI-PGF)"/>
            <person name="Walter F."/>
            <person name="Albersmeier A."/>
            <person name="Kalinowski J."/>
            <person name="Ruckert C."/>
        </authorList>
    </citation>
    <scope>NUCLEOTIDE SEQUENCE</scope>
    <source>
        <strain evidence="4">CCM 7905</strain>
    </source>
</reference>
<keyword evidence="5" id="KW-1185">Reference proteome</keyword>
<organism evidence="4 5">
    <name type="scientific">Rhodococcoides trifolii</name>
    <dbReference type="NCBI Taxonomy" id="908250"/>
    <lineage>
        <taxon>Bacteria</taxon>
        <taxon>Bacillati</taxon>
        <taxon>Actinomycetota</taxon>
        <taxon>Actinomycetes</taxon>
        <taxon>Mycobacteriales</taxon>
        <taxon>Nocardiaceae</taxon>
        <taxon>Rhodococcoides</taxon>
    </lineage>
</organism>
<comment type="caution">
    <text evidence="4">The sequence shown here is derived from an EMBL/GenBank/DDBJ whole genome shotgun (WGS) entry which is preliminary data.</text>
</comment>
<name>A0A917D2X5_9NOCA</name>
<protein>
    <submittedName>
        <fullName evidence="4">N-acetyltransferase</fullName>
    </submittedName>
</protein>
<dbReference type="InterPro" id="IPR016181">
    <property type="entry name" value="Acyl_CoA_acyltransferase"/>
</dbReference>
<evidence type="ECO:0000256" key="1">
    <source>
        <dbReference type="ARBA" id="ARBA00022679"/>
    </source>
</evidence>
<evidence type="ECO:0000313" key="5">
    <source>
        <dbReference type="Proteomes" id="UP000654257"/>
    </source>
</evidence>
<dbReference type="Gene3D" id="3.40.630.30">
    <property type="match status" value="1"/>
</dbReference>
<reference evidence="4" key="2">
    <citation type="submission" date="2020-09" db="EMBL/GenBank/DDBJ databases">
        <authorList>
            <person name="Sun Q."/>
            <person name="Sedlacek I."/>
        </authorList>
    </citation>
    <scope>NUCLEOTIDE SEQUENCE</scope>
    <source>
        <strain evidence="4">CCM 7905</strain>
    </source>
</reference>
<keyword evidence="2" id="KW-0012">Acyltransferase</keyword>
<proteinExistence type="predicted"/>
<evidence type="ECO:0000259" key="3">
    <source>
        <dbReference type="PROSITE" id="PS51186"/>
    </source>
</evidence>
<gene>
    <name evidence="4" type="ORF">GCM10007304_23530</name>
</gene>
<dbReference type="GO" id="GO:0016747">
    <property type="term" value="F:acyltransferase activity, transferring groups other than amino-acyl groups"/>
    <property type="evidence" value="ECO:0007669"/>
    <property type="project" value="InterPro"/>
</dbReference>
<dbReference type="InterPro" id="IPR050832">
    <property type="entry name" value="Bact_Acetyltransf"/>
</dbReference>
<accession>A0A917D2X5</accession>
<feature type="domain" description="N-acetyltransferase" evidence="3">
    <location>
        <begin position="1"/>
        <end position="175"/>
    </location>
</feature>
<dbReference type="AlphaFoldDB" id="A0A917D2X5"/>
<dbReference type="Proteomes" id="UP000654257">
    <property type="component" value="Unassembled WGS sequence"/>
</dbReference>
<dbReference type="Pfam" id="PF00583">
    <property type="entry name" value="Acetyltransf_1"/>
    <property type="match status" value="1"/>
</dbReference>